<reference evidence="1 2" key="1">
    <citation type="submission" date="2019-01" db="EMBL/GenBank/DDBJ databases">
        <title>Draft genome sequences of three monokaryotic isolates of the white-rot basidiomycete fungus Dichomitus squalens.</title>
        <authorList>
            <consortium name="DOE Joint Genome Institute"/>
            <person name="Lopez S.C."/>
            <person name="Andreopoulos B."/>
            <person name="Pangilinan J."/>
            <person name="Lipzen A."/>
            <person name="Riley R."/>
            <person name="Ahrendt S."/>
            <person name="Ng V."/>
            <person name="Barry K."/>
            <person name="Daum C."/>
            <person name="Grigoriev I.V."/>
            <person name="Hilden K.S."/>
            <person name="Makela M.R."/>
            <person name="de Vries R.P."/>
        </authorList>
    </citation>
    <scope>NUCLEOTIDE SEQUENCE [LARGE SCALE GENOMIC DNA]</scope>
    <source>
        <strain evidence="1 2">CBS 464.89</strain>
    </source>
</reference>
<name>A0A4Q9PJU8_9APHY</name>
<protein>
    <submittedName>
        <fullName evidence="1">Uncharacterized protein</fullName>
    </submittedName>
</protein>
<gene>
    <name evidence="1" type="ORF">BD310DRAFT_936069</name>
</gene>
<organism evidence="1 2">
    <name type="scientific">Dichomitus squalens</name>
    <dbReference type="NCBI Taxonomy" id="114155"/>
    <lineage>
        <taxon>Eukaryota</taxon>
        <taxon>Fungi</taxon>
        <taxon>Dikarya</taxon>
        <taxon>Basidiomycota</taxon>
        <taxon>Agaricomycotina</taxon>
        <taxon>Agaricomycetes</taxon>
        <taxon>Polyporales</taxon>
        <taxon>Polyporaceae</taxon>
        <taxon>Dichomitus</taxon>
    </lineage>
</organism>
<dbReference type="EMBL" id="ML145190">
    <property type="protein sequence ID" value="TBU54393.1"/>
    <property type="molecule type" value="Genomic_DNA"/>
</dbReference>
<evidence type="ECO:0000313" key="1">
    <source>
        <dbReference type="EMBL" id="TBU54393.1"/>
    </source>
</evidence>
<accession>A0A4Q9PJU8</accession>
<proteinExistence type="predicted"/>
<evidence type="ECO:0000313" key="2">
    <source>
        <dbReference type="Proteomes" id="UP000292082"/>
    </source>
</evidence>
<dbReference type="AlphaFoldDB" id="A0A4Q9PJU8"/>
<sequence>MSSTFPSFLGLPFANSRSWRPSGSVGAQAMLCSRRRGFTAYASHRPLLFSRSPCPTRRCDQTPCPARELCVSAPMRDTSVTVKGAAANIDLVGLRGTPSPFRSSGWWSVKSLTSEGRRVVADLSYRDGLPESD</sequence>
<dbReference type="Proteomes" id="UP000292082">
    <property type="component" value="Unassembled WGS sequence"/>
</dbReference>
<keyword evidence="2" id="KW-1185">Reference proteome</keyword>